<proteinExistence type="predicted"/>
<keyword evidence="3" id="KW-1185">Reference proteome</keyword>
<dbReference type="EMBL" id="JARAKH010000029">
    <property type="protein sequence ID" value="KAK8387808.1"/>
    <property type="molecule type" value="Genomic_DNA"/>
</dbReference>
<comment type="caution">
    <text evidence="2">The sequence shown here is derived from an EMBL/GenBank/DDBJ whole genome shotgun (WGS) entry which is preliminary data.</text>
</comment>
<feature type="region of interest" description="Disordered" evidence="1">
    <location>
        <begin position="1"/>
        <end position="114"/>
    </location>
</feature>
<evidence type="ECO:0000256" key="1">
    <source>
        <dbReference type="SAM" id="MobiDB-lite"/>
    </source>
</evidence>
<feature type="compositionally biased region" description="Basic and acidic residues" evidence="1">
    <location>
        <begin position="67"/>
        <end position="98"/>
    </location>
</feature>
<gene>
    <name evidence="2" type="ORF">O3P69_020020</name>
</gene>
<accession>A0AAW0TJB8</accession>
<evidence type="ECO:0000313" key="3">
    <source>
        <dbReference type="Proteomes" id="UP001487740"/>
    </source>
</evidence>
<dbReference type="Proteomes" id="UP001487740">
    <property type="component" value="Unassembled WGS sequence"/>
</dbReference>
<protein>
    <submittedName>
        <fullName evidence="2">Uncharacterized protein</fullName>
    </submittedName>
</protein>
<organism evidence="2 3">
    <name type="scientific">Scylla paramamosain</name>
    <name type="common">Mud crab</name>
    <dbReference type="NCBI Taxonomy" id="85552"/>
    <lineage>
        <taxon>Eukaryota</taxon>
        <taxon>Metazoa</taxon>
        <taxon>Ecdysozoa</taxon>
        <taxon>Arthropoda</taxon>
        <taxon>Crustacea</taxon>
        <taxon>Multicrustacea</taxon>
        <taxon>Malacostraca</taxon>
        <taxon>Eumalacostraca</taxon>
        <taxon>Eucarida</taxon>
        <taxon>Decapoda</taxon>
        <taxon>Pleocyemata</taxon>
        <taxon>Brachyura</taxon>
        <taxon>Eubrachyura</taxon>
        <taxon>Portunoidea</taxon>
        <taxon>Portunidae</taxon>
        <taxon>Portuninae</taxon>
        <taxon>Scylla</taxon>
    </lineage>
</organism>
<evidence type="ECO:0000313" key="2">
    <source>
        <dbReference type="EMBL" id="KAK8387808.1"/>
    </source>
</evidence>
<dbReference type="AlphaFoldDB" id="A0AAW0TJB8"/>
<name>A0AAW0TJB8_SCYPA</name>
<sequence>MTAEGKISPRKNREHSLQASPFLQPKVTRLTLASNNLPRVPEYGARRTVPSPIAASTNCYRGAGRNGEGREGGREKQEEQGEGKAKPEEGELSKKRTEEEEEEEGDVEGREERL</sequence>
<reference evidence="2 3" key="1">
    <citation type="submission" date="2023-03" db="EMBL/GenBank/DDBJ databases">
        <title>High-quality genome of Scylla paramamosain provides insights in environmental adaptation.</title>
        <authorList>
            <person name="Zhang L."/>
        </authorList>
    </citation>
    <scope>NUCLEOTIDE SEQUENCE [LARGE SCALE GENOMIC DNA]</scope>
    <source>
        <strain evidence="2">LZ_2023a</strain>
        <tissue evidence="2">Muscle</tissue>
    </source>
</reference>